<dbReference type="OrthoDB" id="1753244at2"/>
<accession>A0A371ISH1</accession>
<gene>
    <name evidence="2" type="ORF">CHF27_007985</name>
</gene>
<protein>
    <submittedName>
        <fullName evidence="2">DUF948 domain-containing protein</fullName>
    </submittedName>
</protein>
<keyword evidence="1" id="KW-0472">Membrane</keyword>
<dbReference type="AlphaFoldDB" id="A0A371ISH1"/>
<organism evidence="2 3">
    <name type="scientific">Romboutsia maritimum</name>
    <dbReference type="NCBI Taxonomy" id="2020948"/>
    <lineage>
        <taxon>Bacteria</taxon>
        <taxon>Bacillati</taxon>
        <taxon>Bacillota</taxon>
        <taxon>Clostridia</taxon>
        <taxon>Peptostreptococcales</taxon>
        <taxon>Peptostreptococcaceae</taxon>
        <taxon>Romboutsia</taxon>
    </lineage>
</organism>
<keyword evidence="3" id="KW-1185">Reference proteome</keyword>
<evidence type="ECO:0000256" key="1">
    <source>
        <dbReference type="SAM" id="Phobius"/>
    </source>
</evidence>
<comment type="caution">
    <text evidence="2">The sequence shown here is derived from an EMBL/GenBank/DDBJ whole genome shotgun (WGS) entry which is preliminary data.</text>
</comment>
<sequence length="85" mass="9459">MNALGWQIGAVLFGASALIIAIYISKLLNSANKVVEKVYKIVDYDERYIHETIENVAAITKSTDDIIGLFSKVASLTKIFKIIKR</sequence>
<proteinExistence type="predicted"/>
<dbReference type="EMBL" id="NOJZ02000012">
    <property type="protein sequence ID" value="RDY23419.1"/>
    <property type="molecule type" value="Genomic_DNA"/>
</dbReference>
<feature type="transmembrane region" description="Helical" evidence="1">
    <location>
        <begin position="6"/>
        <end position="24"/>
    </location>
</feature>
<dbReference type="Proteomes" id="UP000243494">
    <property type="component" value="Unassembled WGS sequence"/>
</dbReference>
<evidence type="ECO:0000313" key="2">
    <source>
        <dbReference type="EMBL" id="RDY23419.1"/>
    </source>
</evidence>
<evidence type="ECO:0000313" key="3">
    <source>
        <dbReference type="Proteomes" id="UP000243494"/>
    </source>
</evidence>
<keyword evidence="1" id="KW-0812">Transmembrane</keyword>
<name>A0A371ISH1_9FIRM</name>
<dbReference type="RefSeq" id="WP_095405489.1">
    <property type="nucleotide sequence ID" value="NZ_NOJZ02000012.1"/>
</dbReference>
<reference evidence="2 3" key="1">
    <citation type="journal article" date="2017" name="Genome Announc.">
        <title>Draft Genome Sequence of Romboutsia maritimum sp. nov. Strain CCRI-22766(T), Isolated from Coastal Estuarine Mud.</title>
        <authorList>
            <person name="Maheux A.F."/>
            <person name="Boudreau D.K."/>
            <person name="Berube E."/>
            <person name="Boissinot M."/>
            <person name="Raymond F."/>
            <person name="Brodeur S."/>
            <person name="Corbeil J."/>
            <person name="Brightwell G."/>
            <person name="Broda D."/>
            <person name="Omar R.F."/>
            <person name="Bergeron M.G."/>
        </authorList>
    </citation>
    <scope>NUCLEOTIDE SEQUENCE [LARGE SCALE GENOMIC DNA]</scope>
    <source>
        <strain evidence="2 3">CCRI-22766</strain>
    </source>
</reference>
<keyword evidence="1" id="KW-1133">Transmembrane helix</keyword>